<proteinExistence type="inferred from homology"/>
<sequence length="168" mass="17736">MSCPYNGAFACTTAFVKSMVKAKEGHILNVTSAVSHGGIRGAVGYASARWAMRGFSRNLQQDLRELGIGVTLLNAAEIVGTEYFAAGNAGASSASRIPSLFQFVGSIPGVNYSTKDTAEAALNAVERGWNQTNTPWYLLQPFCFLEALAPDAIDLISRLGSAGLRSVA</sequence>
<comment type="similarity">
    <text evidence="1">Belongs to the short-chain dehydrogenases/reductases (SDR) family.</text>
</comment>
<dbReference type="PANTHER" id="PTHR43391:SF14">
    <property type="entry name" value="DEHYDROGENASE_REDUCTASE SDR FAMILY PROTEIN 7-LIKE"/>
    <property type="match status" value="1"/>
</dbReference>
<name>A0A6U3ES53_9EUKA</name>
<dbReference type="SUPFAM" id="SSF51735">
    <property type="entry name" value="NAD(P)-binding Rossmann-fold domains"/>
    <property type="match status" value="1"/>
</dbReference>
<keyword evidence="2" id="KW-0521">NADP</keyword>
<protein>
    <submittedName>
        <fullName evidence="4">Uncharacterized protein</fullName>
    </submittedName>
</protein>
<dbReference type="InterPro" id="IPR002347">
    <property type="entry name" value="SDR_fam"/>
</dbReference>
<evidence type="ECO:0000313" key="4">
    <source>
        <dbReference type="EMBL" id="CAE0681918.1"/>
    </source>
</evidence>
<keyword evidence="3" id="KW-0560">Oxidoreductase</keyword>
<evidence type="ECO:0000256" key="3">
    <source>
        <dbReference type="ARBA" id="ARBA00023002"/>
    </source>
</evidence>
<reference evidence="4" key="1">
    <citation type="submission" date="2021-01" db="EMBL/GenBank/DDBJ databases">
        <authorList>
            <person name="Corre E."/>
            <person name="Pelletier E."/>
            <person name="Niang G."/>
            <person name="Scheremetjew M."/>
            <person name="Finn R."/>
            <person name="Kale V."/>
            <person name="Holt S."/>
            <person name="Cochrane G."/>
            <person name="Meng A."/>
            <person name="Brown T."/>
            <person name="Cohen L."/>
        </authorList>
    </citation>
    <scope>NUCLEOTIDE SEQUENCE</scope>
    <source>
        <strain evidence="4">CCCM811</strain>
    </source>
</reference>
<gene>
    <name evidence="4" type="ORF">LGLO00237_LOCUS33706</name>
</gene>
<dbReference type="Pfam" id="PF00106">
    <property type="entry name" value="adh_short"/>
    <property type="match status" value="1"/>
</dbReference>
<dbReference type="GO" id="GO:0016491">
    <property type="term" value="F:oxidoreductase activity"/>
    <property type="evidence" value="ECO:0007669"/>
    <property type="project" value="UniProtKB-KW"/>
</dbReference>
<evidence type="ECO:0000256" key="1">
    <source>
        <dbReference type="ARBA" id="ARBA00006484"/>
    </source>
</evidence>
<dbReference type="AlphaFoldDB" id="A0A6U3ES53"/>
<evidence type="ECO:0000256" key="2">
    <source>
        <dbReference type="ARBA" id="ARBA00022857"/>
    </source>
</evidence>
<dbReference type="EMBL" id="HBIV01048527">
    <property type="protein sequence ID" value="CAE0681918.1"/>
    <property type="molecule type" value="Transcribed_RNA"/>
</dbReference>
<dbReference type="CDD" id="cd05233">
    <property type="entry name" value="SDR_c"/>
    <property type="match status" value="1"/>
</dbReference>
<dbReference type="PANTHER" id="PTHR43391">
    <property type="entry name" value="RETINOL DEHYDROGENASE-RELATED"/>
    <property type="match status" value="1"/>
</dbReference>
<organism evidence="4">
    <name type="scientific">Lotharella globosa</name>
    <dbReference type="NCBI Taxonomy" id="91324"/>
    <lineage>
        <taxon>Eukaryota</taxon>
        <taxon>Sar</taxon>
        <taxon>Rhizaria</taxon>
        <taxon>Cercozoa</taxon>
        <taxon>Chlorarachniophyceae</taxon>
        <taxon>Lotharella</taxon>
    </lineage>
</organism>
<dbReference type="Gene3D" id="3.40.50.720">
    <property type="entry name" value="NAD(P)-binding Rossmann-like Domain"/>
    <property type="match status" value="1"/>
</dbReference>
<dbReference type="InterPro" id="IPR036291">
    <property type="entry name" value="NAD(P)-bd_dom_sf"/>
</dbReference>
<accession>A0A6U3ES53</accession>